<dbReference type="EC" id="2.7.8.-" evidence="5"/>
<dbReference type="Pfam" id="PF22624">
    <property type="entry name" value="AASDHPPT_N"/>
    <property type="match status" value="1"/>
</dbReference>
<dbReference type="Proteomes" id="UP001162030">
    <property type="component" value="Chromosome"/>
</dbReference>
<dbReference type="RefSeq" id="WP_051331494.1">
    <property type="nucleotide sequence ID" value="NZ_OX458333.1"/>
</dbReference>
<dbReference type="InterPro" id="IPR055066">
    <property type="entry name" value="AASDHPPT_N"/>
</dbReference>
<feature type="domain" description="4'-phosphopantetheinyl transferase N-terminal" evidence="4">
    <location>
        <begin position="32"/>
        <end position="114"/>
    </location>
</feature>
<evidence type="ECO:0000259" key="3">
    <source>
        <dbReference type="Pfam" id="PF01648"/>
    </source>
</evidence>
<evidence type="ECO:0000313" key="5">
    <source>
        <dbReference type="EMBL" id="CAI8932777.1"/>
    </source>
</evidence>
<gene>
    <name evidence="5" type="ORF">MSZNOR_4078</name>
</gene>
<sequence>MKSQPNAIQRPSGNEVHVWHLNLAVTPVDQEALWNTLDPSERNRCSKFRSELHKQRFIATQGTLRTLMSRYLGLPPHTLRFERSEHGKPRLAGTEPDQGLVFNVSHSGDRALFAVGSDMALGVDIEVRRPLAHVDGLVERCFAPSERDRWQALPPSRQLAAFFDVWTCKEAFIKAVGRGLGLGLTRCILSPDEIPRWEEIPESCGPPDDWSLRKLNLGEDVSAALCARAPDIHWQLNDVDRFLR</sequence>
<accession>A0ABM9I734</accession>
<dbReference type="InterPro" id="IPR008278">
    <property type="entry name" value="4-PPantetheinyl_Trfase_dom"/>
</dbReference>
<protein>
    <submittedName>
        <fullName evidence="5">4'-phosphopantetheinyl transferase</fullName>
        <ecNumber evidence="5">2.7.8.-</ecNumber>
    </submittedName>
</protein>
<dbReference type="Gene3D" id="3.90.470.20">
    <property type="entry name" value="4'-phosphopantetheinyl transferase domain"/>
    <property type="match status" value="2"/>
</dbReference>
<dbReference type="PANTHER" id="PTHR12215">
    <property type="entry name" value="PHOSPHOPANTETHEINE TRANSFERASE"/>
    <property type="match status" value="1"/>
</dbReference>
<dbReference type="EMBL" id="OX458333">
    <property type="protein sequence ID" value="CAI8932777.1"/>
    <property type="molecule type" value="Genomic_DNA"/>
</dbReference>
<dbReference type="InterPro" id="IPR050559">
    <property type="entry name" value="P-Pant_transferase_sf"/>
</dbReference>
<dbReference type="PANTHER" id="PTHR12215:SF10">
    <property type="entry name" value="L-AMINOADIPATE-SEMIALDEHYDE DEHYDROGENASE-PHOSPHOPANTETHEINYL TRANSFERASE"/>
    <property type="match status" value="1"/>
</dbReference>
<name>A0ABM9I734_9GAMM</name>
<evidence type="ECO:0000259" key="4">
    <source>
        <dbReference type="Pfam" id="PF22624"/>
    </source>
</evidence>
<comment type="similarity">
    <text evidence="1">Belongs to the P-Pant transferase superfamily. Gsp/Sfp/HetI/AcpT family.</text>
</comment>
<organism evidence="5 6">
    <name type="scientific">Methylocaldum szegediense</name>
    <dbReference type="NCBI Taxonomy" id="73780"/>
    <lineage>
        <taxon>Bacteria</taxon>
        <taxon>Pseudomonadati</taxon>
        <taxon>Pseudomonadota</taxon>
        <taxon>Gammaproteobacteria</taxon>
        <taxon>Methylococcales</taxon>
        <taxon>Methylococcaceae</taxon>
        <taxon>Methylocaldum</taxon>
    </lineage>
</organism>
<dbReference type="InterPro" id="IPR037143">
    <property type="entry name" value="4-PPantetheinyl_Trfase_dom_sf"/>
</dbReference>
<dbReference type="GO" id="GO:0016740">
    <property type="term" value="F:transferase activity"/>
    <property type="evidence" value="ECO:0007669"/>
    <property type="project" value="UniProtKB-KW"/>
</dbReference>
<keyword evidence="2 5" id="KW-0808">Transferase</keyword>
<keyword evidence="6" id="KW-1185">Reference proteome</keyword>
<evidence type="ECO:0000256" key="1">
    <source>
        <dbReference type="ARBA" id="ARBA00010990"/>
    </source>
</evidence>
<proteinExistence type="inferred from homology"/>
<feature type="domain" description="4'-phosphopantetheinyl transferase" evidence="3">
    <location>
        <begin position="121"/>
        <end position="226"/>
    </location>
</feature>
<evidence type="ECO:0000313" key="6">
    <source>
        <dbReference type="Proteomes" id="UP001162030"/>
    </source>
</evidence>
<reference evidence="5 6" key="1">
    <citation type="submission" date="2023-03" db="EMBL/GenBank/DDBJ databases">
        <authorList>
            <person name="Pearce D."/>
        </authorList>
    </citation>
    <scope>NUCLEOTIDE SEQUENCE [LARGE SCALE GENOMIC DNA]</scope>
    <source>
        <strain evidence="5">Msz</strain>
    </source>
</reference>
<dbReference type="Pfam" id="PF01648">
    <property type="entry name" value="ACPS"/>
    <property type="match status" value="1"/>
</dbReference>
<evidence type="ECO:0000256" key="2">
    <source>
        <dbReference type="ARBA" id="ARBA00022679"/>
    </source>
</evidence>
<dbReference type="SUPFAM" id="SSF56214">
    <property type="entry name" value="4'-phosphopantetheinyl transferase"/>
    <property type="match status" value="2"/>
</dbReference>